<dbReference type="Gene3D" id="3.30.450.20">
    <property type="entry name" value="PAS domain"/>
    <property type="match status" value="1"/>
</dbReference>
<dbReference type="PROSITE" id="PS50111">
    <property type="entry name" value="CHEMOTAXIS_TRANSDUC_2"/>
    <property type="match status" value="1"/>
</dbReference>
<keyword evidence="15" id="KW-1185">Reference proteome</keyword>
<dbReference type="PANTHER" id="PTHR32089">
    <property type="entry name" value="METHYL-ACCEPTING CHEMOTAXIS PROTEIN MCPB"/>
    <property type="match status" value="1"/>
</dbReference>
<keyword evidence="4" id="KW-0145">Chemotaxis</keyword>
<dbReference type="PROSITE" id="PS50885">
    <property type="entry name" value="HAMP"/>
    <property type="match status" value="1"/>
</dbReference>
<keyword evidence="6 11" id="KW-1133">Transmembrane helix</keyword>
<dbReference type="Proteomes" id="UP000604161">
    <property type="component" value="Unassembled WGS sequence"/>
</dbReference>
<name>A0ABR8P0X4_9GAMM</name>
<keyword evidence="3" id="KW-0488">Methylation</keyword>
<evidence type="ECO:0000313" key="14">
    <source>
        <dbReference type="EMBL" id="MBD5771414.1"/>
    </source>
</evidence>
<evidence type="ECO:0000256" key="6">
    <source>
        <dbReference type="ARBA" id="ARBA00022989"/>
    </source>
</evidence>
<dbReference type="SMART" id="SM00283">
    <property type="entry name" value="MA"/>
    <property type="match status" value="1"/>
</dbReference>
<evidence type="ECO:0000256" key="10">
    <source>
        <dbReference type="PROSITE-ProRule" id="PRU00284"/>
    </source>
</evidence>
<evidence type="ECO:0000259" key="13">
    <source>
        <dbReference type="PROSITE" id="PS50885"/>
    </source>
</evidence>
<dbReference type="InterPro" id="IPR003660">
    <property type="entry name" value="HAMP_dom"/>
</dbReference>
<evidence type="ECO:0000256" key="8">
    <source>
        <dbReference type="ARBA" id="ARBA00023224"/>
    </source>
</evidence>
<gene>
    <name evidence="14" type="ORF">IF202_10170</name>
</gene>
<evidence type="ECO:0000256" key="2">
    <source>
        <dbReference type="ARBA" id="ARBA00022475"/>
    </source>
</evidence>
<evidence type="ECO:0000256" key="1">
    <source>
        <dbReference type="ARBA" id="ARBA00004651"/>
    </source>
</evidence>
<proteinExistence type="inferred from homology"/>
<keyword evidence="2" id="KW-1003">Cell membrane</keyword>
<dbReference type="RefSeq" id="WP_191594795.1">
    <property type="nucleotide sequence ID" value="NZ_JACYFC010000003.1"/>
</dbReference>
<keyword evidence="7 11" id="KW-0472">Membrane</keyword>
<dbReference type="Pfam" id="PF00015">
    <property type="entry name" value="MCPsignal"/>
    <property type="match status" value="1"/>
</dbReference>
<protein>
    <submittedName>
        <fullName evidence="14">Methyl-accepting chemotaxis protein</fullName>
    </submittedName>
</protein>
<dbReference type="InterPro" id="IPR004089">
    <property type="entry name" value="MCPsignal_dom"/>
</dbReference>
<evidence type="ECO:0000256" key="7">
    <source>
        <dbReference type="ARBA" id="ARBA00023136"/>
    </source>
</evidence>
<organism evidence="14 15">
    <name type="scientific">Marinomonas colpomeniae</name>
    <dbReference type="NCBI Taxonomy" id="2774408"/>
    <lineage>
        <taxon>Bacteria</taxon>
        <taxon>Pseudomonadati</taxon>
        <taxon>Pseudomonadota</taxon>
        <taxon>Gammaproteobacteria</taxon>
        <taxon>Oceanospirillales</taxon>
        <taxon>Oceanospirillaceae</taxon>
        <taxon>Marinomonas</taxon>
    </lineage>
</organism>
<sequence>MSLKLRLIYAFVIVVLITTISMGLLSFYQARSVMLDRTTNTELPAQITQIKSEVENQIETLAINAEILANNPMILDWAKNGYPESGEATLVSLLNNMKERLGLATASWADRETAKYWNQEGFLRKMDPERDAWFYKFTNSSNSQNVSVYRSKTSGEVSLFVNYQNTNGRGLAGFGMDLGRMTDYLNNFTFNGSGFVYLISQDGTLKVHRDEQLLEKTNVVDLYGKKVGETLLKQDDLNIVMSENSVLASQYIPAMGWILVAEIPNDAVFGGVSSMGRSLLLMGVLLSIVTIITAFLIGTALVKQLSVVASNLKEIGEGEGDLSHRLRDDGPAELANIGNGFNKFVSIIHNLVKQVTQTSRQLNDASGQMLSSADSMLSDAREQSERTSMVASAIHEVEASVRDVSASAADAANTANEVEREVSAGLNVVSSAKRTVENLAEESEKTAKIIEELAKKSDQIGGILEVIRNISEQTNLLALNAAIESARAGEQGRGFAVVADEVRNLAKRTAQSTDEIQVMIDQLQTESRKALTASKSGQEIANDGVGSMQVAEESLNSIAQQVNAMNKTNQQVALATEQQLLAIEDVAKNVTGIQNSVETSVTTANDLSGNSKALRDLSSTLDTLVAGFKV</sequence>
<accession>A0ABR8P0X4</accession>
<dbReference type="PANTHER" id="PTHR32089:SF39">
    <property type="entry name" value="METHYL-ACCEPTING CHEMOTAXIS PROTEIN HLYB"/>
    <property type="match status" value="1"/>
</dbReference>
<evidence type="ECO:0000256" key="9">
    <source>
        <dbReference type="ARBA" id="ARBA00029447"/>
    </source>
</evidence>
<dbReference type="SUPFAM" id="SSF58104">
    <property type="entry name" value="Methyl-accepting chemotaxis protein (MCP) signaling domain"/>
    <property type="match status" value="1"/>
</dbReference>
<comment type="similarity">
    <text evidence="9">Belongs to the methyl-accepting chemotaxis (MCP) protein family.</text>
</comment>
<evidence type="ECO:0000256" key="3">
    <source>
        <dbReference type="ARBA" id="ARBA00022481"/>
    </source>
</evidence>
<reference evidence="14 15" key="1">
    <citation type="submission" date="2020-09" db="EMBL/GenBank/DDBJ databases">
        <title>Marinomonas sp. nov., isolated from the cysticercosis algae of Qingdao, China.</title>
        <authorList>
            <person name="Sun X."/>
        </authorList>
    </citation>
    <scope>NUCLEOTIDE SEQUENCE [LARGE SCALE GENOMIC DNA]</scope>
    <source>
        <strain evidence="14 15">SM2066</strain>
    </source>
</reference>
<feature type="transmembrane region" description="Helical" evidence="11">
    <location>
        <begin position="6"/>
        <end position="28"/>
    </location>
</feature>
<evidence type="ECO:0000256" key="5">
    <source>
        <dbReference type="ARBA" id="ARBA00022692"/>
    </source>
</evidence>
<feature type="domain" description="HAMP" evidence="13">
    <location>
        <begin position="299"/>
        <end position="353"/>
    </location>
</feature>
<evidence type="ECO:0000259" key="12">
    <source>
        <dbReference type="PROSITE" id="PS50111"/>
    </source>
</evidence>
<evidence type="ECO:0000313" key="15">
    <source>
        <dbReference type="Proteomes" id="UP000604161"/>
    </source>
</evidence>
<evidence type="ECO:0000256" key="4">
    <source>
        <dbReference type="ARBA" id="ARBA00022500"/>
    </source>
</evidence>
<evidence type="ECO:0000256" key="11">
    <source>
        <dbReference type="SAM" id="Phobius"/>
    </source>
</evidence>
<comment type="subcellular location">
    <subcellularLocation>
        <location evidence="1">Cell membrane</location>
        <topology evidence="1">Multi-pass membrane protein</topology>
    </subcellularLocation>
</comment>
<dbReference type="EMBL" id="JACYFC010000003">
    <property type="protein sequence ID" value="MBD5771414.1"/>
    <property type="molecule type" value="Genomic_DNA"/>
</dbReference>
<feature type="transmembrane region" description="Helical" evidence="11">
    <location>
        <begin position="279"/>
        <end position="302"/>
    </location>
</feature>
<dbReference type="CDD" id="cd12912">
    <property type="entry name" value="PDC2_MCP_like"/>
    <property type="match status" value="1"/>
</dbReference>
<comment type="caution">
    <text evidence="14">The sequence shown here is derived from an EMBL/GenBank/DDBJ whole genome shotgun (WGS) entry which is preliminary data.</text>
</comment>
<dbReference type="Gene3D" id="1.10.287.950">
    <property type="entry name" value="Methyl-accepting chemotaxis protein"/>
    <property type="match status" value="1"/>
</dbReference>
<feature type="domain" description="Methyl-accepting transducer" evidence="12">
    <location>
        <begin position="358"/>
        <end position="594"/>
    </location>
</feature>
<dbReference type="CDD" id="cd11386">
    <property type="entry name" value="MCP_signal"/>
    <property type="match status" value="1"/>
</dbReference>
<keyword evidence="5 11" id="KW-0812">Transmembrane</keyword>
<keyword evidence="8 10" id="KW-0807">Transducer</keyword>